<dbReference type="SUPFAM" id="SSF47413">
    <property type="entry name" value="lambda repressor-like DNA-binding domains"/>
    <property type="match status" value="1"/>
</dbReference>
<dbReference type="CDD" id="cd00093">
    <property type="entry name" value="HTH_XRE"/>
    <property type="match status" value="1"/>
</dbReference>
<dbReference type="Gene3D" id="1.10.260.40">
    <property type="entry name" value="lambda repressor-like DNA-binding domains"/>
    <property type="match status" value="1"/>
</dbReference>
<reference evidence="3 4" key="1">
    <citation type="submission" date="2013-02" db="EMBL/GenBank/DDBJ databases">
        <title>The complete genome sequence of Corynebacterium vitaeruminis DSM 20294.</title>
        <authorList>
            <person name="Ruckert C."/>
            <person name="Albersmeier A."/>
            <person name="Kalinowski J."/>
        </authorList>
    </citation>
    <scope>NUCLEOTIDE SEQUENCE [LARGE SCALE GENOMIC DNA]</scope>
    <source>
        <strain evidence="4">ATCC 10234</strain>
    </source>
</reference>
<dbReference type="EMBL" id="CP004353">
    <property type="protein sequence ID" value="AHI21964.1"/>
    <property type="molecule type" value="Genomic_DNA"/>
</dbReference>
<dbReference type="Proteomes" id="UP000019222">
    <property type="component" value="Chromosome"/>
</dbReference>
<dbReference type="InterPro" id="IPR001387">
    <property type="entry name" value="Cro/C1-type_HTH"/>
</dbReference>
<dbReference type="GO" id="GO:0003677">
    <property type="term" value="F:DNA binding"/>
    <property type="evidence" value="ECO:0007669"/>
    <property type="project" value="InterPro"/>
</dbReference>
<dbReference type="Pfam" id="PF01381">
    <property type="entry name" value="HTH_3"/>
    <property type="match status" value="1"/>
</dbReference>
<evidence type="ECO:0000259" key="2">
    <source>
        <dbReference type="PROSITE" id="PS50943"/>
    </source>
</evidence>
<dbReference type="AlphaFoldDB" id="W5XZ48"/>
<feature type="domain" description="HTH cro/C1-type" evidence="2">
    <location>
        <begin position="3"/>
        <end position="49"/>
    </location>
</feature>
<dbReference type="PROSITE" id="PS50943">
    <property type="entry name" value="HTH_CROC1"/>
    <property type="match status" value="1"/>
</dbReference>
<organism evidence="3 4">
    <name type="scientific">Corynebacterium vitaeruminis DSM 20294</name>
    <dbReference type="NCBI Taxonomy" id="1224164"/>
    <lineage>
        <taxon>Bacteria</taxon>
        <taxon>Bacillati</taxon>
        <taxon>Actinomycetota</taxon>
        <taxon>Actinomycetes</taxon>
        <taxon>Mycobacteriales</taxon>
        <taxon>Corynebacteriaceae</taxon>
        <taxon>Corynebacterium</taxon>
    </lineage>
</organism>
<evidence type="ECO:0000313" key="4">
    <source>
        <dbReference type="Proteomes" id="UP000019222"/>
    </source>
</evidence>
<gene>
    <name evidence="3" type="ORF">B843_02865</name>
</gene>
<dbReference type="HOGENOM" id="CLU_1955913_0_0_11"/>
<accession>W5XZ48</accession>
<feature type="region of interest" description="Disordered" evidence="1">
    <location>
        <begin position="107"/>
        <end position="128"/>
    </location>
</feature>
<proteinExistence type="predicted"/>
<keyword evidence="4" id="KW-1185">Reference proteome</keyword>
<dbReference type="PATRIC" id="fig|1224164.3.peg.567"/>
<evidence type="ECO:0000313" key="3">
    <source>
        <dbReference type="EMBL" id="AHI21964.1"/>
    </source>
</evidence>
<dbReference type="KEGG" id="cvt:B843_02865"/>
<name>W5XZ48_9CORY</name>
<sequence length="128" mass="14037">MRLADLAGVSRTTISNIERNETNDGKFASPTIQTIYSIARALHVPPAALLPGVGEQVGDRYVGNPKDLPIDFRWPNDPTDFMAFESRYRIAGHITDNPRFDSTQRLLLEDSGRGELPLPAGDDAGEAE</sequence>
<protein>
    <submittedName>
        <fullName evidence="3">HTH 3-family transcriptional regulator</fullName>
    </submittedName>
</protein>
<dbReference type="eggNOG" id="COG1396">
    <property type="taxonomic scope" value="Bacteria"/>
</dbReference>
<dbReference type="STRING" id="1224164.B843_02865"/>
<evidence type="ECO:0000256" key="1">
    <source>
        <dbReference type="SAM" id="MobiDB-lite"/>
    </source>
</evidence>
<dbReference type="InterPro" id="IPR010982">
    <property type="entry name" value="Lambda_DNA-bd_dom_sf"/>
</dbReference>